<proteinExistence type="predicted"/>
<name>A0A4Y4DA75_KOCVA</name>
<comment type="caution">
    <text evidence="2">The sequence shown here is derived from an EMBL/GenBank/DDBJ whole genome shotgun (WGS) entry which is preliminary data.</text>
</comment>
<dbReference type="Gene3D" id="3.90.79.10">
    <property type="entry name" value="Nucleoside Triphosphate Pyrophosphohydrolase"/>
    <property type="match status" value="1"/>
</dbReference>
<dbReference type="EMBL" id="BJNW01000026">
    <property type="protein sequence ID" value="GED00188.1"/>
    <property type="molecule type" value="Genomic_DNA"/>
</dbReference>
<dbReference type="InterPro" id="IPR036388">
    <property type="entry name" value="WH-like_DNA-bd_sf"/>
</dbReference>
<evidence type="ECO:0000313" key="2">
    <source>
        <dbReference type="EMBL" id="GED00188.1"/>
    </source>
</evidence>
<dbReference type="AlphaFoldDB" id="A0A4Y4DA75"/>
<sequence>MTMGTPCTSLAVSTVIFTVRPTGPGGRHELWLPLVRRIRDPYRHLWALPGGPLDDEQDLDDAAAGYLRLTVGLDATRLEQLATFGGLSRSQGADERVVTVVYWAALPTHHAASGEGDLNVTWLRATDLPDLAFDHSLIVAHALERLRDRIAEPTVARSFLPETFTIAQLREVHEAILGHGVDAPNFRRHVLRSGRLEDTGERVAGTPHRPPALYRFTRTHAPEFFRSGTTQETP</sequence>
<dbReference type="Gene3D" id="1.10.10.10">
    <property type="entry name" value="Winged helix-like DNA-binding domain superfamily/Winged helix DNA-binding domain"/>
    <property type="match status" value="1"/>
</dbReference>
<dbReference type="Proteomes" id="UP000315730">
    <property type="component" value="Unassembled WGS sequence"/>
</dbReference>
<gene>
    <name evidence="2" type="ORF">KVA01_23420</name>
</gene>
<organism evidence="2 3">
    <name type="scientific">Kocuria varians</name>
    <name type="common">Micrococcus varians</name>
    <dbReference type="NCBI Taxonomy" id="1272"/>
    <lineage>
        <taxon>Bacteria</taxon>
        <taxon>Bacillati</taxon>
        <taxon>Actinomycetota</taxon>
        <taxon>Actinomycetes</taxon>
        <taxon>Micrococcales</taxon>
        <taxon>Micrococcaceae</taxon>
        <taxon>Kocuria</taxon>
    </lineage>
</organism>
<feature type="domain" description="NrtR DNA-binding winged helix" evidence="1">
    <location>
        <begin position="159"/>
        <end position="216"/>
    </location>
</feature>
<dbReference type="CDD" id="cd18873">
    <property type="entry name" value="NUDIX_NadM_like"/>
    <property type="match status" value="1"/>
</dbReference>
<dbReference type="STRING" id="1272.GCA_900014985_01089"/>
<dbReference type="InterPro" id="IPR015797">
    <property type="entry name" value="NUDIX_hydrolase-like_dom_sf"/>
</dbReference>
<evidence type="ECO:0000313" key="3">
    <source>
        <dbReference type="Proteomes" id="UP000315730"/>
    </source>
</evidence>
<evidence type="ECO:0000259" key="1">
    <source>
        <dbReference type="Pfam" id="PF21906"/>
    </source>
</evidence>
<dbReference type="SUPFAM" id="SSF55811">
    <property type="entry name" value="Nudix"/>
    <property type="match status" value="1"/>
</dbReference>
<keyword evidence="3" id="KW-1185">Reference proteome</keyword>
<dbReference type="PANTHER" id="PTHR43736:SF4">
    <property type="entry name" value="SLR1690 PROTEIN"/>
    <property type="match status" value="1"/>
</dbReference>
<dbReference type="InterPro" id="IPR054105">
    <property type="entry name" value="WHD_NrtR"/>
</dbReference>
<protein>
    <submittedName>
        <fullName evidence="2">ADP-ribose pyrophosphatase</fullName>
    </submittedName>
</protein>
<dbReference type="PANTHER" id="PTHR43736">
    <property type="entry name" value="ADP-RIBOSE PYROPHOSPHATASE"/>
    <property type="match status" value="1"/>
</dbReference>
<dbReference type="SUPFAM" id="SSF46785">
    <property type="entry name" value="Winged helix' DNA-binding domain"/>
    <property type="match status" value="1"/>
</dbReference>
<reference evidence="2 3" key="1">
    <citation type="submission" date="2019-06" db="EMBL/GenBank/DDBJ databases">
        <title>Whole genome shotgun sequence of Kocuria varians NBRC 15358.</title>
        <authorList>
            <person name="Hosoyama A."/>
            <person name="Uohara A."/>
            <person name="Ohji S."/>
            <person name="Ichikawa N."/>
        </authorList>
    </citation>
    <scope>NUCLEOTIDE SEQUENCE [LARGE SCALE GENOMIC DNA]</scope>
    <source>
        <strain evidence="2 3">NBRC 15358</strain>
    </source>
</reference>
<dbReference type="InterPro" id="IPR036390">
    <property type="entry name" value="WH_DNA-bd_sf"/>
</dbReference>
<accession>A0A4Y4DA75</accession>
<dbReference type="Pfam" id="PF21906">
    <property type="entry name" value="WHD_NrtR"/>
    <property type="match status" value="1"/>
</dbReference>